<proteinExistence type="predicted"/>
<dbReference type="EMBL" id="PJQL01003716">
    <property type="protein sequence ID" value="RCH80827.1"/>
    <property type="molecule type" value="Genomic_DNA"/>
</dbReference>
<feature type="non-terminal residue" evidence="2">
    <location>
        <position position="230"/>
    </location>
</feature>
<name>A0A367IT17_RHIAZ</name>
<gene>
    <name evidence="2" type="ORF">CU097_004609</name>
</gene>
<dbReference type="Proteomes" id="UP000252139">
    <property type="component" value="Unassembled WGS sequence"/>
</dbReference>
<evidence type="ECO:0000313" key="3">
    <source>
        <dbReference type="Proteomes" id="UP000252139"/>
    </source>
</evidence>
<organism evidence="2 3">
    <name type="scientific">Rhizopus azygosporus</name>
    <name type="common">Rhizopus microsporus var. azygosporus</name>
    <dbReference type="NCBI Taxonomy" id="86630"/>
    <lineage>
        <taxon>Eukaryota</taxon>
        <taxon>Fungi</taxon>
        <taxon>Fungi incertae sedis</taxon>
        <taxon>Mucoromycota</taxon>
        <taxon>Mucoromycotina</taxon>
        <taxon>Mucoromycetes</taxon>
        <taxon>Mucorales</taxon>
        <taxon>Mucorineae</taxon>
        <taxon>Rhizopodaceae</taxon>
        <taxon>Rhizopus</taxon>
    </lineage>
</organism>
<sequence length="230" mass="26896">MSQAERGKLKPRENTEAKRKSEEQSMKLNVNEPEIKEQKEVEEQEYTEIPEKEPQMILKDVHDKGLLMEPYSVDRISDMSVLSEQTEIIQPVGLTPKQAIPSKALPEELGTISNITLGNTSYDAVIRKSFSQEPFHDDQVQYRNGKGFYRNDETLGELQKQSMIASKAEYAQYIEDIFNANRHDDQSFLNLINTSVDIWMKEWDKKRCRTDRNLQWNNIYGRIHYRNPLP</sequence>
<feature type="region of interest" description="Disordered" evidence="1">
    <location>
        <begin position="1"/>
        <end position="46"/>
    </location>
</feature>
<keyword evidence="3" id="KW-1185">Reference proteome</keyword>
<feature type="compositionally biased region" description="Basic and acidic residues" evidence="1">
    <location>
        <begin position="1"/>
        <end position="25"/>
    </location>
</feature>
<comment type="caution">
    <text evidence="2">The sequence shown here is derived from an EMBL/GenBank/DDBJ whole genome shotgun (WGS) entry which is preliminary data.</text>
</comment>
<evidence type="ECO:0000256" key="1">
    <source>
        <dbReference type="SAM" id="MobiDB-lite"/>
    </source>
</evidence>
<protein>
    <submittedName>
        <fullName evidence="2">Uncharacterized protein</fullName>
    </submittedName>
</protein>
<evidence type="ECO:0000313" key="2">
    <source>
        <dbReference type="EMBL" id="RCH80827.1"/>
    </source>
</evidence>
<dbReference type="AlphaFoldDB" id="A0A367IT17"/>
<reference evidence="2 3" key="1">
    <citation type="journal article" date="2018" name="G3 (Bethesda)">
        <title>Phylogenetic and Phylogenomic Definition of Rhizopus Species.</title>
        <authorList>
            <person name="Gryganskyi A.P."/>
            <person name="Golan J."/>
            <person name="Dolatabadi S."/>
            <person name="Mondo S."/>
            <person name="Robb S."/>
            <person name="Idnurm A."/>
            <person name="Muszewska A."/>
            <person name="Steczkiewicz K."/>
            <person name="Masonjones S."/>
            <person name="Liao H.L."/>
            <person name="Gajdeczka M.T."/>
            <person name="Anike F."/>
            <person name="Vuek A."/>
            <person name="Anishchenko I.M."/>
            <person name="Voigt K."/>
            <person name="de Hoog G.S."/>
            <person name="Smith M.E."/>
            <person name="Heitman J."/>
            <person name="Vilgalys R."/>
            <person name="Stajich J.E."/>
        </authorList>
    </citation>
    <scope>NUCLEOTIDE SEQUENCE [LARGE SCALE GENOMIC DNA]</scope>
    <source>
        <strain evidence="2 3">CBS 357.93</strain>
    </source>
</reference>
<accession>A0A367IT17</accession>